<dbReference type="InterPro" id="IPR009297">
    <property type="entry name" value="DUF952"/>
</dbReference>
<dbReference type="PANTHER" id="PTHR34129">
    <property type="entry name" value="BLR1139 PROTEIN"/>
    <property type="match status" value="1"/>
</dbReference>
<name>A0A9X5I6N7_9CYAN</name>
<evidence type="ECO:0000313" key="1">
    <source>
        <dbReference type="EMBL" id="NHC37813.1"/>
    </source>
</evidence>
<proteinExistence type="predicted"/>
<evidence type="ECO:0000313" key="2">
    <source>
        <dbReference type="Proteomes" id="UP000031532"/>
    </source>
</evidence>
<dbReference type="EMBL" id="JTJC03000011">
    <property type="protein sequence ID" value="NHC37813.1"/>
    <property type="molecule type" value="Genomic_DNA"/>
</dbReference>
<dbReference type="SUPFAM" id="SSF56399">
    <property type="entry name" value="ADP-ribosylation"/>
    <property type="match status" value="1"/>
</dbReference>
<sequence length="125" mass="14289">MSAQVDATATQLILHITQRSQWEQARRDGIYRGDTLDTEGFIHCSTLAQIVQVANKFFFQHQELIVLCIDPQRVLVEIKYEESEPGEQYPHIYGLLNIDAVIKVIEFARGANGKFEFPPQLVELT</sequence>
<dbReference type="OrthoDB" id="5638018at2"/>
<dbReference type="PANTHER" id="PTHR34129:SF1">
    <property type="entry name" value="DUF952 DOMAIN-CONTAINING PROTEIN"/>
    <property type="match status" value="1"/>
</dbReference>
<dbReference type="RefSeq" id="WP_039713103.1">
    <property type="nucleotide sequence ID" value="NZ_JTJC03000011.1"/>
</dbReference>
<protein>
    <submittedName>
        <fullName evidence="1">DUF952 domain-containing protein</fullName>
    </submittedName>
</protein>
<dbReference type="Gene3D" id="3.20.170.20">
    <property type="entry name" value="Protein of unknown function DUF952"/>
    <property type="match status" value="1"/>
</dbReference>
<dbReference type="Pfam" id="PF06108">
    <property type="entry name" value="DUF952"/>
    <property type="match status" value="1"/>
</dbReference>
<dbReference type="Proteomes" id="UP000031532">
    <property type="component" value="Unassembled WGS sequence"/>
</dbReference>
<gene>
    <name evidence="1" type="ORF">QH73_0024765</name>
</gene>
<keyword evidence="2" id="KW-1185">Reference proteome</keyword>
<organism evidence="1 2">
    <name type="scientific">Scytonema millei VB511283</name>
    <dbReference type="NCBI Taxonomy" id="1245923"/>
    <lineage>
        <taxon>Bacteria</taxon>
        <taxon>Bacillati</taxon>
        <taxon>Cyanobacteriota</taxon>
        <taxon>Cyanophyceae</taxon>
        <taxon>Nostocales</taxon>
        <taxon>Scytonemataceae</taxon>
        <taxon>Scytonema</taxon>
    </lineage>
</organism>
<comment type="caution">
    <text evidence="1">The sequence shown here is derived from an EMBL/GenBank/DDBJ whole genome shotgun (WGS) entry which is preliminary data.</text>
</comment>
<reference evidence="1 2" key="1">
    <citation type="journal article" date="2015" name="Genome Announc.">
        <title>Draft Genome Sequence of the Terrestrial Cyanobacterium Scytonema millei VB511283, Isolated from Eastern India.</title>
        <authorList>
            <person name="Sen D."/>
            <person name="Chandrababunaidu M.M."/>
            <person name="Singh D."/>
            <person name="Sanghi N."/>
            <person name="Ghorai A."/>
            <person name="Mishra G.P."/>
            <person name="Madduluri M."/>
            <person name="Adhikary S.P."/>
            <person name="Tripathy S."/>
        </authorList>
    </citation>
    <scope>NUCLEOTIDE SEQUENCE [LARGE SCALE GENOMIC DNA]</scope>
    <source>
        <strain evidence="1 2">VB511283</strain>
    </source>
</reference>
<dbReference type="AlphaFoldDB" id="A0A9X5I6N7"/>
<accession>A0A9X5I6N7</accession>